<dbReference type="Proteomes" id="UP000410873">
    <property type="component" value="Unassembled WGS sequence"/>
</dbReference>
<dbReference type="PANTHER" id="PTHR21485">
    <property type="entry name" value="HAD SUPERFAMILY MEMBERS CMAS AND KDSC"/>
    <property type="match status" value="1"/>
</dbReference>
<gene>
    <name evidence="2" type="ORF">C1418_01420</name>
</gene>
<evidence type="ECO:0000256" key="1">
    <source>
        <dbReference type="ARBA" id="ARBA00010726"/>
    </source>
</evidence>
<dbReference type="GO" id="GO:0008781">
    <property type="term" value="F:N-acylneuraminate cytidylyltransferase activity"/>
    <property type="evidence" value="ECO:0007669"/>
    <property type="project" value="TreeGrafter"/>
</dbReference>
<organism evidence="2 3">
    <name type="scientific">Campylobacter jejuni</name>
    <dbReference type="NCBI Taxonomy" id="197"/>
    <lineage>
        <taxon>Bacteria</taxon>
        <taxon>Pseudomonadati</taxon>
        <taxon>Campylobacterota</taxon>
        <taxon>Epsilonproteobacteria</taxon>
        <taxon>Campylobacterales</taxon>
        <taxon>Campylobacteraceae</taxon>
        <taxon>Campylobacter</taxon>
    </lineage>
</organism>
<reference evidence="2 3" key="1">
    <citation type="submission" date="2018-05" db="EMBL/GenBank/DDBJ databases">
        <authorList>
            <consortium name="PulseNet: The National Subtyping Network for Foodborne Disease Surveillance"/>
            <person name="Tarr C.L."/>
            <person name="Trees E."/>
            <person name="Katz L.S."/>
            <person name="Carleton-Romer H.A."/>
            <person name="Stroika S."/>
            <person name="Kucerova Z."/>
            <person name="Roache K.F."/>
            <person name="Sabol A.L."/>
            <person name="Besser J."/>
            <person name="Gerner-Smidt P."/>
        </authorList>
    </citation>
    <scope>NUCLEOTIDE SEQUENCE [LARGE SCALE GENOMIC DNA]</scope>
    <source>
        <strain evidence="2 3">PNUSAC003589</strain>
    </source>
</reference>
<dbReference type="AlphaFoldDB" id="A0A3X8ND15"/>
<comment type="similarity">
    <text evidence="1">Belongs to the CMP-NeuNAc synthase family.</text>
</comment>
<dbReference type="PANTHER" id="PTHR21485:SF6">
    <property type="entry name" value="N-ACYLNEURAMINATE CYTIDYLYLTRANSFERASE-RELATED"/>
    <property type="match status" value="1"/>
</dbReference>
<evidence type="ECO:0000313" key="3">
    <source>
        <dbReference type="Proteomes" id="UP000410873"/>
    </source>
</evidence>
<keyword evidence="2" id="KW-0548">Nucleotidyltransferase</keyword>
<dbReference type="InterPro" id="IPR003329">
    <property type="entry name" value="Cytidylyl_trans"/>
</dbReference>
<sequence>MTLFYKIIAFLRLLKIDKKLKFDNEYFLNLNKKIYDEKHKGFFDFDPNSKDTKSPLNPWAFIRVKNEATTLRVSLESMLPAIQRGVIGYNDYTDGSEEIILEFCKQYPSFIPVKYPHEVQIENPQSEENKLHSYYNYVASFIPQDEWLIKIDVDHYYDAKKLYKSFYMASKNTAVRFPRINFLILDKIVIQNIGECGFIDGGDQLLIQKCNSVFIERMVSKQSQWIDPEKTVKELYSEQQIIPKHIKILQAELLQWHFPALKYHRNDYQKHLDALTLEDFKKIHYRHRKIKKINYTMLDEKVIREILDKFKLSGKKMTLAIIPARAGSKGIKNKNLALLHDRPLLYYTINAAKNSKYVDKIVLSSDGDDILEYGQTQGVDVLKRPKELALDDTTSDKVVLHTLSFYKDYENIVLLQPTSPLRTNVHIDEAFLKFKNENSNALISVVECDNKILKAFIDDNGNLKGICDNKYPFMPRQKLPKTYMSNGAIYIVKSNLFLNNPTFLQEKTSCYIMDEKASLDIDTTEDLKRVNNISFL</sequence>
<proteinExistence type="inferred from homology"/>
<dbReference type="InterPro" id="IPR050793">
    <property type="entry name" value="CMP-NeuNAc_synthase"/>
</dbReference>
<dbReference type="Pfam" id="PF06306">
    <property type="entry name" value="CgtA"/>
    <property type="match status" value="1"/>
</dbReference>
<name>A0A3X8ND15_CAMJU</name>
<comment type="caution">
    <text evidence="2">The sequence shown here is derived from an EMBL/GenBank/DDBJ whole genome shotgun (WGS) entry which is preliminary data.</text>
</comment>
<dbReference type="Gene3D" id="3.90.550.10">
    <property type="entry name" value="Spore Coat Polysaccharide Biosynthesis Protein SpsA, Chain A"/>
    <property type="match status" value="1"/>
</dbReference>
<protein>
    <submittedName>
        <fullName evidence="2">Acylneuraminate cytidylyltransferase</fullName>
    </submittedName>
</protein>
<evidence type="ECO:0000313" key="2">
    <source>
        <dbReference type="EMBL" id="EAK3958506.1"/>
    </source>
</evidence>
<dbReference type="CDD" id="cd02513">
    <property type="entry name" value="CMP-NeuAc_Synthase"/>
    <property type="match status" value="1"/>
</dbReference>
<dbReference type="EMBL" id="AACFWJ010000001">
    <property type="protein sequence ID" value="EAK3958506.1"/>
    <property type="molecule type" value="Genomic_DNA"/>
</dbReference>
<dbReference type="Pfam" id="PF02348">
    <property type="entry name" value="CTP_transf_3"/>
    <property type="match status" value="1"/>
</dbReference>
<dbReference type="InterPro" id="IPR029044">
    <property type="entry name" value="Nucleotide-diphossugar_trans"/>
</dbReference>
<dbReference type="InterPro" id="IPR010446">
    <property type="entry name" value="GalNAc_Trfase_b"/>
</dbReference>
<dbReference type="SUPFAM" id="SSF53448">
    <property type="entry name" value="Nucleotide-diphospho-sugar transferases"/>
    <property type="match status" value="1"/>
</dbReference>
<accession>A0A3X8ND15</accession>
<keyword evidence="2" id="KW-0808">Transferase</keyword>